<dbReference type="SUPFAM" id="SSF46689">
    <property type="entry name" value="Homeodomain-like"/>
    <property type="match status" value="1"/>
</dbReference>
<evidence type="ECO:0000259" key="7">
    <source>
        <dbReference type="PROSITE" id="PS50045"/>
    </source>
</evidence>
<sequence length="687" mass="76256">MLVRDFMTPNPKTLKPTNTLSDAAFLFYKYKISGAPIINDKHEVCGLITKNHIIEATINRVSLSQPVSVKMTQGVITVHPECTIDEAWQIPVSLLPVVNRYNKLVGIVSRQDFMDIFYAKMRRTNDEVQALVRSAQNGIIIINTYGIIEVFNDVAGRIVGKPPEQACGKFIYDIIPNTGLMKVLQTGESDIKCLMELDGRKVIVNRTPIYEDSKVVGALAIIQDTSQCIDTTQQLAATQQKLEALECVFESLKQGIIVVDNNNIIQLVNHSYEDIMGVPREELLGQSIKDMIENSRMHIVLKTGVPELAELQSVKGRKVVVNRVPMFRDGQIIGAIGEAVFKDISEVDAILQRDKIFSCTEQPQEVTQGRIVMKTTFENIIGRSRSIVHVKNLALRAAATDSTVLIVGESGTGKELFAQAVHNASRRGNKPLVSINCAAIPTELLEAELFGYDEGAFTGAKKGGKKGKFELANGGTLFLDEIGDMPLPMQAKLLRVMQDKTVEHIGGEKGQTCDVRIIAATNKQLEDMVEQGTFRDDLYYRLNVICLEVPPLRERKEDIGEIVDYLVPGVCHKLGIPLKNFSPEALALLRAYPWPGNIRELINVIEQVGATVMAPLILPKHLPAVVKNPSIKKNHRPEAVQMDTEDEKKCIINVLKEVKGNKALAAKILGIHRATLYQKIKKYNLQE</sequence>
<evidence type="ECO:0000256" key="1">
    <source>
        <dbReference type="ARBA" id="ARBA00022741"/>
    </source>
</evidence>
<dbReference type="PROSITE" id="PS00676">
    <property type="entry name" value="SIGMA54_INTERACT_2"/>
    <property type="match status" value="1"/>
</dbReference>
<protein>
    <submittedName>
        <fullName evidence="10">Anaerobic nitric oxide reductase transcription regulator NorR</fullName>
    </submittedName>
</protein>
<dbReference type="NCBIfam" id="TIGR00229">
    <property type="entry name" value="sensory_box"/>
    <property type="match status" value="1"/>
</dbReference>
<dbReference type="SUPFAM" id="SSF54631">
    <property type="entry name" value="CBS-domain pair"/>
    <property type="match status" value="1"/>
</dbReference>
<dbReference type="Pfam" id="PF00571">
    <property type="entry name" value="CBS"/>
    <property type="match status" value="2"/>
</dbReference>
<dbReference type="Pfam" id="PF02954">
    <property type="entry name" value="HTH_8"/>
    <property type="match status" value="1"/>
</dbReference>
<evidence type="ECO:0000259" key="8">
    <source>
        <dbReference type="PROSITE" id="PS50112"/>
    </source>
</evidence>
<dbReference type="InterPro" id="IPR002078">
    <property type="entry name" value="Sigma_54_int"/>
</dbReference>
<dbReference type="InterPro" id="IPR003593">
    <property type="entry name" value="AAA+_ATPase"/>
</dbReference>
<evidence type="ECO:0000256" key="4">
    <source>
        <dbReference type="ARBA" id="ARBA00023125"/>
    </source>
</evidence>
<keyword evidence="11" id="KW-1185">Reference proteome</keyword>
<feature type="domain" description="PAS" evidence="8">
    <location>
        <begin position="124"/>
        <end position="175"/>
    </location>
</feature>
<dbReference type="CDD" id="cd00009">
    <property type="entry name" value="AAA"/>
    <property type="match status" value="1"/>
</dbReference>
<dbReference type="PANTHER" id="PTHR32071">
    <property type="entry name" value="TRANSCRIPTIONAL REGULATORY PROTEIN"/>
    <property type="match status" value="1"/>
</dbReference>
<dbReference type="InterPro" id="IPR046342">
    <property type="entry name" value="CBS_dom_sf"/>
</dbReference>
<dbReference type="InterPro" id="IPR027417">
    <property type="entry name" value="P-loop_NTPase"/>
</dbReference>
<dbReference type="EMBL" id="CP155571">
    <property type="protein sequence ID" value="XFO74729.1"/>
    <property type="molecule type" value="Genomic_DNA"/>
</dbReference>
<dbReference type="PROSITE" id="PS00688">
    <property type="entry name" value="SIGMA54_INTERACT_3"/>
    <property type="match status" value="1"/>
</dbReference>
<dbReference type="InterPro" id="IPR000644">
    <property type="entry name" value="CBS_dom"/>
</dbReference>
<evidence type="ECO:0000259" key="9">
    <source>
        <dbReference type="PROSITE" id="PS51371"/>
    </source>
</evidence>
<evidence type="ECO:0000256" key="5">
    <source>
        <dbReference type="ARBA" id="ARBA00023163"/>
    </source>
</evidence>
<dbReference type="Gene3D" id="1.10.8.60">
    <property type="match status" value="1"/>
</dbReference>
<dbReference type="InterPro" id="IPR025943">
    <property type="entry name" value="Sigma_54_int_dom_ATP-bd_2"/>
</dbReference>
<dbReference type="PRINTS" id="PR01590">
    <property type="entry name" value="HTHFIS"/>
</dbReference>
<dbReference type="InterPro" id="IPR025944">
    <property type="entry name" value="Sigma_54_int_dom_CS"/>
</dbReference>
<dbReference type="CDD" id="cd00130">
    <property type="entry name" value="PAS"/>
    <property type="match status" value="1"/>
</dbReference>
<evidence type="ECO:0000256" key="6">
    <source>
        <dbReference type="PROSITE-ProRule" id="PRU00703"/>
    </source>
</evidence>
<dbReference type="PROSITE" id="PS50045">
    <property type="entry name" value="SIGMA54_INTERACT_4"/>
    <property type="match status" value="1"/>
</dbReference>
<evidence type="ECO:0000256" key="2">
    <source>
        <dbReference type="ARBA" id="ARBA00022840"/>
    </source>
</evidence>
<dbReference type="Pfam" id="PF00989">
    <property type="entry name" value="PAS"/>
    <property type="match status" value="2"/>
</dbReference>
<keyword evidence="2" id="KW-0067">ATP-binding</keyword>
<keyword evidence="1" id="KW-0547">Nucleotide-binding</keyword>
<name>A0ABZ3J9Q8_SPOA4</name>
<dbReference type="InterPro" id="IPR002197">
    <property type="entry name" value="HTH_Fis"/>
</dbReference>
<feature type="domain" description="PAS" evidence="8">
    <location>
        <begin position="241"/>
        <end position="292"/>
    </location>
</feature>
<dbReference type="RefSeq" id="WP_093793184.1">
    <property type="nucleotide sequence ID" value="NZ_CP155571.1"/>
</dbReference>
<keyword evidence="3" id="KW-0805">Transcription regulation</keyword>
<dbReference type="PROSITE" id="PS00675">
    <property type="entry name" value="SIGMA54_INTERACT_1"/>
    <property type="match status" value="1"/>
</dbReference>
<keyword evidence="4" id="KW-0238">DNA-binding</keyword>
<dbReference type="PANTHER" id="PTHR32071:SF57">
    <property type="entry name" value="C4-DICARBOXYLATE TRANSPORT TRANSCRIPTIONAL REGULATORY PROTEIN DCTD"/>
    <property type="match status" value="1"/>
</dbReference>
<dbReference type="SUPFAM" id="SSF52540">
    <property type="entry name" value="P-loop containing nucleoside triphosphate hydrolases"/>
    <property type="match status" value="1"/>
</dbReference>
<evidence type="ECO:0000256" key="3">
    <source>
        <dbReference type="ARBA" id="ARBA00023015"/>
    </source>
</evidence>
<dbReference type="InterPro" id="IPR000014">
    <property type="entry name" value="PAS"/>
</dbReference>
<keyword evidence="5" id="KW-0804">Transcription</keyword>
<gene>
    <name evidence="10" type="primary">norR_32</name>
    <name evidence="10" type="ORF">SPACI_048400</name>
</gene>
<proteinExistence type="predicted"/>
<dbReference type="Pfam" id="PF25601">
    <property type="entry name" value="AAA_lid_14"/>
    <property type="match status" value="1"/>
</dbReference>
<feature type="domain" description="CBS" evidence="9">
    <location>
        <begin position="7"/>
        <end position="63"/>
    </location>
</feature>
<evidence type="ECO:0000313" key="11">
    <source>
        <dbReference type="Proteomes" id="UP000216052"/>
    </source>
</evidence>
<dbReference type="SMART" id="SM00116">
    <property type="entry name" value="CBS"/>
    <property type="match status" value="2"/>
</dbReference>
<dbReference type="SMART" id="SM00091">
    <property type="entry name" value="PAS"/>
    <property type="match status" value="2"/>
</dbReference>
<dbReference type="Gene3D" id="3.10.580.10">
    <property type="entry name" value="CBS-domain"/>
    <property type="match status" value="1"/>
</dbReference>
<dbReference type="Proteomes" id="UP000216052">
    <property type="component" value="Chromosome"/>
</dbReference>
<dbReference type="InterPro" id="IPR009057">
    <property type="entry name" value="Homeodomain-like_sf"/>
</dbReference>
<dbReference type="InterPro" id="IPR035965">
    <property type="entry name" value="PAS-like_dom_sf"/>
</dbReference>
<evidence type="ECO:0000313" key="10">
    <source>
        <dbReference type="EMBL" id="XFO74729.1"/>
    </source>
</evidence>
<organism evidence="10 11">
    <name type="scientific">Sporomusa acidovorans (strain ATCC 49682 / DSM 3132 / Mol)</name>
    <dbReference type="NCBI Taxonomy" id="1123286"/>
    <lineage>
        <taxon>Bacteria</taxon>
        <taxon>Bacillati</taxon>
        <taxon>Bacillota</taxon>
        <taxon>Negativicutes</taxon>
        <taxon>Selenomonadales</taxon>
        <taxon>Sporomusaceae</taxon>
        <taxon>Sporomusa</taxon>
    </lineage>
</organism>
<dbReference type="Gene3D" id="3.30.450.20">
    <property type="entry name" value="PAS domain"/>
    <property type="match status" value="2"/>
</dbReference>
<dbReference type="Gene3D" id="3.40.50.300">
    <property type="entry name" value="P-loop containing nucleotide triphosphate hydrolases"/>
    <property type="match status" value="1"/>
</dbReference>
<dbReference type="InterPro" id="IPR058031">
    <property type="entry name" value="AAA_lid_NorR"/>
</dbReference>
<dbReference type="SUPFAM" id="SSF55785">
    <property type="entry name" value="PYP-like sensor domain (PAS domain)"/>
    <property type="match status" value="2"/>
</dbReference>
<dbReference type="PROSITE" id="PS50112">
    <property type="entry name" value="PAS"/>
    <property type="match status" value="2"/>
</dbReference>
<accession>A0ABZ3J9Q8</accession>
<dbReference type="PROSITE" id="PS51371">
    <property type="entry name" value="CBS"/>
    <property type="match status" value="1"/>
</dbReference>
<feature type="domain" description="Sigma-54 factor interaction" evidence="7">
    <location>
        <begin position="380"/>
        <end position="610"/>
    </location>
</feature>
<dbReference type="SMART" id="SM00382">
    <property type="entry name" value="AAA"/>
    <property type="match status" value="1"/>
</dbReference>
<reference evidence="10" key="1">
    <citation type="submission" date="2024-05" db="EMBL/GenBank/DDBJ databases">
        <title>Isolation and characterization of Sporomusa carbonis sp. nov., a carboxydotrophic hydrogenogen in the genus of Sporomusa isolated from a charcoal burning pile.</title>
        <authorList>
            <person name="Boeer T."/>
            <person name="Rosenbaum F."/>
            <person name="Eysell L."/>
            <person name="Mueller V."/>
            <person name="Daniel R."/>
            <person name="Poehlein A."/>
        </authorList>
    </citation>
    <scope>NUCLEOTIDE SEQUENCE [LARGE SCALE GENOMIC DNA]</scope>
    <source>
        <strain evidence="10">DSM 3132</strain>
    </source>
</reference>
<dbReference type="InterPro" id="IPR013767">
    <property type="entry name" value="PAS_fold"/>
</dbReference>
<keyword evidence="6" id="KW-0129">CBS domain</keyword>
<dbReference type="Pfam" id="PF00158">
    <property type="entry name" value="Sigma54_activat"/>
    <property type="match status" value="1"/>
</dbReference>
<dbReference type="Gene3D" id="1.10.10.60">
    <property type="entry name" value="Homeodomain-like"/>
    <property type="match status" value="1"/>
</dbReference>
<dbReference type="InterPro" id="IPR025662">
    <property type="entry name" value="Sigma_54_int_dom_ATP-bd_1"/>
</dbReference>